<evidence type="ECO:0000259" key="9">
    <source>
        <dbReference type="PROSITE" id="PS50928"/>
    </source>
</evidence>
<feature type="transmembrane region" description="Helical" evidence="8">
    <location>
        <begin position="158"/>
        <end position="180"/>
    </location>
</feature>
<feature type="transmembrane region" description="Helical" evidence="8">
    <location>
        <begin position="205"/>
        <end position="224"/>
    </location>
</feature>
<name>A0ABS7TRA1_9BACT</name>
<dbReference type="PANTHER" id="PTHR43357">
    <property type="entry name" value="INNER MEMBRANE ABC TRANSPORTER PERMEASE PROTEIN YDCV"/>
    <property type="match status" value="1"/>
</dbReference>
<gene>
    <name evidence="10" type="ORF">K7C98_15940</name>
</gene>
<evidence type="ECO:0000256" key="1">
    <source>
        <dbReference type="ARBA" id="ARBA00004429"/>
    </source>
</evidence>
<feature type="transmembrane region" description="Helical" evidence="8">
    <location>
        <begin position="342"/>
        <end position="365"/>
    </location>
</feature>
<dbReference type="RefSeq" id="WP_224192523.1">
    <property type="nucleotide sequence ID" value="NZ_JAIRAU010000019.1"/>
</dbReference>
<keyword evidence="6 8" id="KW-1133">Transmembrane helix</keyword>
<dbReference type="CDD" id="cd06261">
    <property type="entry name" value="TM_PBP2"/>
    <property type="match status" value="1"/>
</dbReference>
<evidence type="ECO:0000256" key="6">
    <source>
        <dbReference type="ARBA" id="ARBA00022989"/>
    </source>
</evidence>
<accession>A0ABS7TRA1</accession>
<keyword evidence="2" id="KW-0813">Transport</keyword>
<feature type="transmembrane region" description="Helical" evidence="8">
    <location>
        <begin position="47"/>
        <end position="70"/>
    </location>
</feature>
<reference evidence="10" key="1">
    <citation type="submission" date="2021-08" db="EMBL/GenBank/DDBJ databases">
        <authorList>
            <person name="Stevens D.C."/>
        </authorList>
    </citation>
    <scope>NUCLEOTIDE SEQUENCE</scope>
    <source>
        <strain evidence="10">DSM 53165</strain>
    </source>
</reference>
<keyword evidence="11" id="KW-1185">Reference proteome</keyword>
<evidence type="ECO:0000256" key="5">
    <source>
        <dbReference type="ARBA" id="ARBA00022692"/>
    </source>
</evidence>
<comment type="subcellular location">
    <subcellularLocation>
        <location evidence="1">Cell inner membrane</location>
        <topology evidence="1">Multi-pass membrane protein</topology>
    </subcellularLocation>
</comment>
<feature type="transmembrane region" description="Helical" evidence="8">
    <location>
        <begin position="245"/>
        <end position="264"/>
    </location>
</feature>
<dbReference type="EMBL" id="JAIRAU010000019">
    <property type="protein sequence ID" value="MBZ5710753.1"/>
    <property type="molecule type" value="Genomic_DNA"/>
</dbReference>
<dbReference type="InterPro" id="IPR000515">
    <property type="entry name" value="MetI-like"/>
</dbReference>
<feature type="transmembrane region" description="Helical" evidence="8">
    <location>
        <begin position="311"/>
        <end position="330"/>
    </location>
</feature>
<evidence type="ECO:0000256" key="3">
    <source>
        <dbReference type="ARBA" id="ARBA00022475"/>
    </source>
</evidence>
<dbReference type="SUPFAM" id="SSF161098">
    <property type="entry name" value="MetI-like"/>
    <property type="match status" value="2"/>
</dbReference>
<dbReference type="Gene3D" id="1.10.3720.10">
    <property type="entry name" value="MetI-like"/>
    <property type="match status" value="2"/>
</dbReference>
<keyword evidence="7 8" id="KW-0472">Membrane</keyword>
<dbReference type="PANTHER" id="PTHR43357:SF4">
    <property type="entry name" value="INNER MEMBRANE ABC TRANSPORTER PERMEASE PROTEIN YDCV"/>
    <property type="match status" value="1"/>
</dbReference>
<feature type="transmembrane region" description="Helical" evidence="8">
    <location>
        <begin position="284"/>
        <end position="304"/>
    </location>
</feature>
<evidence type="ECO:0000256" key="2">
    <source>
        <dbReference type="ARBA" id="ARBA00022448"/>
    </source>
</evidence>
<feature type="domain" description="ABC transmembrane type-1" evidence="9">
    <location>
        <begin position="40"/>
        <end position="223"/>
    </location>
</feature>
<keyword evidence="3" id="KW-1003">Cell membrane</keyword>
<evidence type="ECO:0000256" key="7">
    <source>
        <dbReference type="ARBA" id="ARBA00023136"/>
    </source>
</evidence>
<evidence type="ECO:0000313" key="11">
    <source>
        <dbReference type="Proteomes" id="UP001139031"/>
    </source>
</evidence>
<dbReference type="Proteomes" id="UP001139031">
    <property type="component" value="Unassembled WGS sequence"/>
</dbReference>
<evidence type="ECO:0000313" key="10">
    <source>
        <dbReference type="EMBL" id="MBZ5710753.1"/>
    </source>
</evidence>
<proteinExistence type="predicted"/>
<dbReference type="InterPro" id="IPR035906">
    <property type="entry name" value="MetI-like_sf"/>
</dbReference>
<feature type="transmembrane region" description="Helical" evidence="8">
    <location>
        <begin position="386"/>
        <end position="408"/>
    </location>
</feature>
<keyword evidence="4" id="KW-0997">Cell inner membrane</keyword>
<keyword evidence="5 8" id="KW-0812">Transmembrane</keyword>
<evidence type="ECO:0000256" key="8">
    <source>
        <dbReference type="SAM" id="Phobius"/>
    </source>
</evidence>
<protein>
    <recommendedName>
        <fullName evidence="9">ABC transmembrane type-1 domain-containing protein</fullName>
    </recommendedName>
</protein>
<feature type="transmembrane region" description="Helical" evidence="8">
    <location>
        <begin position="444"/>
        <end position="462"/>
    </location>
</feature>
<feature type="transmembrane region" description="Helical" evidence="8">
    <location>
        <begin position="77"/>
        <end position="98"/>
    </location>
</feature>
<evidence type="ECO:0000256" key="4">
    <source>
        <dbReference type="ARBA" id="ARBA00022519"/>
    </source>
</evidence>
<feature type="transmembrane region" description="Helical" evidence="8">
    <location>
        <begin position="104"/>
        <end position="121"/>
    </location>
</feature>
<dbReference type="PROSITE" id="PS50928">
    <property type="entry name" value="ABC_TM1"/>
    <property type="match status" value="1"/>
</dbReference>
<organism evidence="10 11">
    <name type="scientific">Nannocystis pusilla</name>
    <dbReference type="NCBI Taxonomy" id="889268"/>
    <lineage>
        <taxon>Bacteria</taxon>
        <taxon>Pseudomonadati</taxon>
        <taxon>Myxococcota</taxon>
        <taxon>Polyangia</taxon>
        <taxon>Nannocystales</taxon>
        <taxon>Nannocystaceae</taxon>
        <taxon>Nannocystis</taxon>
    </lineage>
</organism>
<comment type="caution">
    <text evidence="10">The sequence shown here is derived from an EMBL/GenBank/DDBJ whole genome shotgun (WGS) entry which is preliminary data.</text>
</comment>
<sequence length="465" mass="46413">MPRSPHTLWLAGVALWSLVTLAAPLAGLVLAAAEPGPAVMPATLLSIAAGSLALAAALTALALVLAYPLARAVTAPWLLLFVMIAPLARAIGALALGLSPGTGSVALARLAGDVPLAALLLRARLRTRPRSWLDAAADLGAGPWRRFVAVEWPHLRPAYALAAVCITLLAVGDATIAAVAGGGKRYTLGLALREAVLLDAHPRRAAVIAALFAAIALPCAWALARGLRAAGRGRPGREAPASRAGWWLLLGCAAPLAALVPAAVTWPVGQGDALLLAQLPATLASAGVAALLAAALGCVTGLGAPARWGPALLLPLALPPAVYGAAWLVTARALGWGPGLGLTVATLLPGQVAIAHAGATAALADSARLADAARDLGAGALARARWLWWPLAWPIGAALALVAFAQAVGDAGASAFTSGPGGSTLAVGLEILGRGGDQGAVPRWALGLGLVPLLAAALAALLRRR</sequence>